<dbReference type="AlphaFoldDB" id="A0A2S7WQG8"/>
<evidence type="ECO:0000313" key="1">
    <source>
        <dbReference type="EMBL" id="PQJ79865.1"/>
    </source>
</evidence>
<proteinExistence type="predicted"/>
<dbReference type="EMBL" id="MSCN01000001">
    <property type="protein sequence ID" value="PQJ79865.1"/>
    <property type="molecule type" value="Genomic_DNA"/>
</dbReference>
<gene>
    <name evidence="1" type="ORF">BTO18_12075</name>
</gene>
<sequence length="333" mass="38572">MLFTLIIAILSLSSCSKQTKSIDEILNSDFEIKQISRGNNNPKISLAKDSIHIFLTALHYKIPVQKIASKLNWNDKLTKENIDALTKNGLIKNDDGILIPKLGILTLERGKLLNEKCKAISQEIANGIESQLLEIKKLHNKTTASKSYSFQDLSLFYISNVLLDNVQIANVERDFLKEQRPLRNGSRYYLSIQEKEKNSKFESFGIYGNQILVSNDSIVVAAYGNTRNDLNVGWKDYKNKLVHSFSKNDFNIIVNEMPKLFLTDLIKILNKHKRYFEEVYKELNFNEEVSFEEFFIWWYHIIYTQTTDILIELNIIEKPASDNGLIYYELILK</sequence>
<organism evidence="1 2">
    <name type="scientific">Polaribacter porphyrae</name>
    <dbReference type="NCBI Taxonomy" id="1137780"/>
    <lineage>
        <taxon>Bacteria</taxon>
        <taxon>Pseudomonadati</taxon>
        <taxon>Bacteroidota</taxon>
        <taxon>Flavobacteriia</taxon>
        <taxon>Flavobacteriales</taxon>
        <taxon>Flavobacteriaceae</taxon>
    </lineage>
</organism>
<comment type="caution">
    <text evidence="1">The sequence shown here is derived from an EMBL/GenBank/DDBJ whole genome shotgun (WGS) entry which is preliminary data.</text>
</comment>
<reference evidence="1 2" key="1">
    <citation type="submission" date="2016-12" db="EMBL/GenBank/DDBJ databases">
        <title>Trade-off between light-utilization and light-protection in marine flavobacteria.</title>
        <authorList>
            <person name="Kumagai Y."/>
            <person name="Yoshizawa S."/>
            <person name="Kogure K."/>
            <person name="Iwasaki W."/>
        </authorList>
    </citation>
    <scope>NUCLEOTIDE SEQUENCE [LARGE SCALE GENOMIC DNA]</scope>
    <source>
        <strain evidence="1 2">NBRC 108759</strain>
    </source>
</reference>
<name>A0A2S7WQG8_9FLAO</name>
<accession>A0A2S7WQG8</accession>
<protein>
    <submittedName>
        <fullName evidence="1">Uncharacterized protein</fullName>
    </submittedName>
</protein>
<dbReference type="OrthoDB" id="1336061at2"/>
<dbReference type="RefSeq" id="WP_105016463.1">
    <property type="nucleotide sequence ID" value="NZ_MSCN01000001.1"/>
</dbReference>
<dbReference type="Proteomes" id="UP000238882">
    <property type="component" value="Unassembled WGS sequence"/>
</dbReference>
<evidence type="ECO:0000313" key="2">
    <source>
        <dbReference type="Proteomes" id="UP000238882"/>
    </source>
</evidence>
<keyword evidence="2" id="KW-1185">Reference proteome</keyword>